<feature type="domain" description="Thioredoxin" evidence="4">
    <location>
        <begin position="180"/>
        <end position="328"/>
    </location>
</feature>
<organism evidence="5 6">
    <name type="scientific">Blastopirellula marina</name>
    <dbReference type="NCBI Taxonomy" id="124"/>
    <lineage>
        <taxon>Bacteria</taxon>
        <taxon>Pseudomonadati</taxon>
        <taxon>Planctomycetota</taxon>
        <taxon>Planctomycetia</taxon>
        <taxon>Pirellulales</taxon>
        <taxon>Pirellulaceae</taxon>
        <taxon>Blastopirellula</taxon>
    </lineage>
</organism>
<keyword evidence="3" id="KW-0676">Redox-active center</keyword>
<dbReference type="EMBL" id="PUHZ01000021">
    <property type="protein sequence ID" value="PQO44161.1"/>
    <property type="molecule type" value="Genomic_DNA"/>
</dbReference>
<dbReference type="PANTHER" id="PTHR42852:SF13">
    <property type="entry name" value="PROTEIN DIPZ"/>
    <property type="match status" value="1"/>
</dbReference>
<dbReference type="CDD" id="cd02966">
    <property type="entry name" value="TlpA_like_family"/>
    <property type="match status" value="1"/>
</dbReference>
<dbReference type="InterPro" id="IPR017937">
    <property type="entry name" value="Thioredoxin_CS"/>
</dbReference>
<protein>
    <recommendedName>
        <fullName evidence="4">Thioredoxin domain-containing protein</fullName>
    </recommendedName>
</protein>
<name>A0A2S8GIK6_9BACT</name>
<dbReference type="GO" id="GO:0030313">
    <property type="term" value="C:cell envelope"/>
    <property type="evidence" value="ECO:0007669"/>
    <property type="project" value="UniProtKB-SubCell"/>
</dbReference>
<evidence type="ECO:0000256" key="1">
    <source>
        <dbReference type="ARBA" id="ARBA00004196"/>
    </source>
</evidence>
<dbReference type="InterPro" id="IPR050553">
    <property type="entry name" value="Thioredoxin_ResA/DsbE_sf"/>
</dbReference>
<keyword evidence="2" id="KW-0201">Cytochrome c-type biogenesis</keyword>
<evidence type="ECO:0000259" key="4">
    <source>
        <dbReference type="PROSITE" id="PS51352"/>
    </source>
</evidence>
<dbReference type="GO" id="GO:0016491">
    <property type="term" value="F:oxidoreductase activity"/>
    <property type="evidence" value="ECO:0007669"/>
    <property type="project" value="InterPro"/>
</dbReference>
<dbReference type="PROSITE" id="PS51352">
    <property type="entry name" value="THIOREDOXIN_2"/>
    <property type="match status" value="1"/>
</dbReference>
<dbReference type="Gene3D" id="3.40.30.10">
    <property type="entry name" value="Glutaredoxin"/>
    <property type="match status" value="1"/>
</dbReference>
<evidence type="ECO:0000313" key="5">
    <source>
        <dbReference type="EMBL" id="PQO44161.1"/>
    </source>
</evidence>
<accession>A0A2S8GIK6</accession>
<dbReference type="SUPFAM" id="SSF52833">
    <property type="entry name" value="Thioredoxin-like"/>
    <property type="match status" value="1"/>
</dbReference>
<proteinExistence type="predicted"/>
<dbReference type="Pfam" id="PF08534">
    <property type="entry name" value="Redoxin"/>
    <property type="match status" value="1"/>
</dbReference>
<evidence type="ECO:0000313" key="6">
    <source>
        <dbReference type="Proteomes" id="UP000237819"/>
    </source>
</evidence>
<dbReference type="AlphaFoldDB" id="A0A2S8GIK6"/>
<dbReference type="InterPro" id="IPR036249">
    <property type="entry name" value="Thioredoxin-like_sf"/>
</dbReference>
<comment type="caution">
    <text evidence="5">The sequence shown here is derived from an EMBL/GenBank/DDBJ whole genome shotgun (WGS) entry which is preliminary data.</text>
</comment>
<evidence type="ECO:0000256" key="2">
    <source>
        <dbReference type="ARBA" id="ARBA00022748"/>
    </source>
</evidence>
<dbReference type="PANTHER" id="PTHR42852">
    <property type="entry name" value="THIOL:DISULFIDE INTERCHANGE PROTEIN DSBE"/>
    <property type="match status" value="1"/>
</dbReference>
<dbReference type="GO" id="GO:0017004">
    <property type="term" value="P:cytochrome complex assembly"/>
    <property type="evidence" value="ECO:0007669"/>
    <property type="project" value="UniProtKB-KW"/>
</dbReference>
<gene>
    <name evidence="5" type="ORF">C5Y93_21675</name>
</gene>
<sequence>MRVNLFEVEGATLEERQAAFRVKLAHAQQAVDTMLAENSAEDDQAKLYKLKVELGRYGVRVSVEDAKEDLAALLSELENSESSVLRDVAAREGLLYRLDSFSTLTAEEQSVLMQQGEDYILQHGVDDENQLMANQVGRMIRNAKDGHAAANVHERFAAFFGKSEDARLQKLSQQMEATARRLNLPGSPMPLTGTTMEEKPFDLREMKGKVVLVDFWATWCGPCVAEFPKMREHYAKYAPHGFEIVGVSLDENHDYLKQYVENAEIPWVVLHEQGSKETQGWNHPIAKQFGINSIPCMILVGADGNVITTHARGEELQRQLETLFPAVE</sequence>
<reference evidence="5 6" key="1">
    <citation type="submission" date="2018-02" db="EMBL/GenBank/DDBJ databases">
        <title>Comparative genomes isolates from brazilian mangrove.</title>
        <authorList>
            <person name="Araujo J.E."/>
            <person name="Taketani R.G."/>
            <person name="Silva M.C.P."/>
            <person name="Loureco M.V."/>
            <person name="Andreote F.D."/>
        </authorList>
    </citation>
    <scope>NUCLEOTIDE SEQUENCE [LARGE SCALE GENOMIC DNA]</scope>
    <source>
        <strain evidence="5 6">Nap-Phe MGV</strain>
    </source>
</reference>
<dbReference type="Proteomes" id="UP000237819">
    <property type="component" value="Unassembled WGS sequence"/>
</dbReference>
<comment type="subcellular location">
    <subcellularLocation>
        <location evidence="1">Cell envelope</location>
    </subcellularLocation>
</comment>
<evidence type="ECO:0000256" key="3">
    <source>
        <dbReference type="ARBA" id="ARBA00023284"/>
    </source>
</evidence>
<dbReference type="InterPro" id="IPR013740">
    <property type="entry name" value="Redoxin"/>
</dbReference>
<dbReference type="InterPro" id="IPR013766">
    <property type="entry name" value="Thioredoxin_domain"/>
</dbReference>
<dbReference type="PROSITE" id="PS00194">
    <property type="entry name" value="THIOREDOXIN_1"/>
    <property type="match status" value="1"/>
</dbReference>